<organism evidence="2 3">
    <name type="scientific">Claviceps africana</name>
    <dbReference type="NCBI Taxonomy" id="83212"/>
    <lineage>
        <taxon>Eukaryota</taxon>
        <taxon>Fungi</taxon>
        <taxon>Dikarya</taxon>
        <taxon>Ascomycota</taxon>
        <taxon>Pezizomycotina</taxon>
        <taxon>Sordariomycetes</taxon>
        <taxon>Hypocreomycetidae</taxon>
        <taxon>Hypocreales</taxon>
        <taxon>Clavicipitaceae</taxon>
        <taxon>Claviceps</taxon>
    </lineage>
</organism>
<dbReference type="AlphaFoldDB" id="A0A8K0J6A2"/>
<dbReference type="Proteomes" id="UP000811619">
    <property type="component" value="Unassembled WGS sequence"/>
</dbReference>
<keyword evidence="3" id="KW-1185">Reference proteome</keyword>
<evidence type="ECO:0000313" key="2">
    <source>
        <dbReference type="EMBL" id="KAG5925837.1"/>
    </source>
</evidence>
<name>A0A8K0J6A2_9HYPO</name>
<evidence type="ECO:0000256" key="1">
    <source>
        <dbReference type="SAM" id="MobiDB-lite"/>
    </source>
</evidence>
<dbReference type="EMBL" id="SRPY01000332">
    <property type="protein sequence ID" value="KAG5925837.1"/>
    <property type="molecule type" value="Genomic_DNA"/>
</dbReference>
<proteinExistence type="predicted"/>
<comment type="caution">
    <text evidence="2">The sequence shown here is derived from an EMBL/GenBank/DDBJ whole genome shotgun (WGS) entry which is preliminary data.</text>
</comment>
<gene>
    <name evidence="2" type="ORF">E4U42_003900</name>
</gene>
<sequence length="135" mass="14219">MGAVAAPVHITSDQGPRANAGFSTGKDHFQRRFSAGCLLESLEPDVPTAAAAAAAALQGASDLMRSYGQDVPGISPNQTQVCCLELRRVAARGGAWDNSPPPFSDFSLPASSRRIPCQKPVWLSCCNDVMALLFT</sequence>
<feature type="region of interest" description="Disordered" evidence="1">
    <location>
        <begin position="1"/>
        <end position="24"/>
    </location>
</feature>
<evidence type="ECO:0000313" key="3">
    <source>
        <dbReference type="Proteomes" id="UP000811619"/>
    </source>
</evidence>
<protein>
    <submittedName>
        <fullName evidence="2">Uncharacterized protein</fullName>
    </submittedName>
</protein>
<reference evidence="2" key="1">
    <citation type="journal article" date="2020" name="bioRxiv">
        <title>Whole genome comparisons of ergot fungi reveals the divergence and evolution of species within the genus Claviceps are the result of varying mechanisms driving genome evolution and host range expansion.</title>
        <authorList>
            <person name="Wyka S.A."/>
            <person name="Mondo S.J."/>
            <person name="Liu M."/>
            <person name="Dettman J."/>
            <person name="Nalam V."/>
            <person name="Broders K.D."/>
        </authorList>
    </citation>
    <scope>NUCLEOTIDE SEQUENCE</scope>
    <source>
        <strain evidence="2">CCC 489</strain>
    </source>
</reference>
<accession>A0A8K0J6A2</accession>